<name>A0AAX4JDN7_9MICR</name>
<evidence type="ECO:0000256" key="5">
    <source>
        <dbReference type="PROSITE-ProRule" id="PRU00042"/>
    </source>
</evidence>
<dbReference type="GO" id="GO:0000981">
    <property type="term" value="F:DNA-binding transcription factor activity, RNA polymerase II-specific"/>
    <property type="evidence" value="ECO:0007669"/>
    <property type="project" value="TreeGrafter"/>
</dbReference>
<dbReference type="RefSeq" id="XP_065330235.1">
    <property type="nucleotide sequence ID" value="XM_065474163.1"/>
</dbReference>
<organism evidence="8 9">
    <name type="scientific">Vairimorpha necatrix</name>
    <dbReference type="NCBI Taxonomy" id="6039"/>
    <lineage>
        <taxon>Eukaryota</taxon>
        <taxon>Fungi</taxon>
        <taxon>Fungi incertae sedis</taxon>
        <taxon>Microsporidia</taxon>
        <taxon>Nosematidae</taxon>
        <taxon>Vairimorpha</taxon>
    </lineage>
</organism>
<evidence type="ECO:0000256" key="2">
    <source>
        <dbReference type="ARBA" id="ARBA00022737"/>
    </source>
</evidence>
<dbReference type="GO" id="GO:0000978">
    <property type="term" value="F:RNA polymerase II cis-regulatory region sequence-specific DNA binding"/>
    <property type="evidence" value="ECO:0007669"/>
    <property type="project" value="TreeGrafter"/>
</dbReference>
<dbReference type="InterPro" id="IPR013087">
    <property type="entry name" value="Znf_C2H2_type"/>
</dbReference>
<dbReference type="GO" id="GO:0031519">
    <property type="term" value="C:PcG protein complex"/>
    <property type="evidence" value="ECO:0007669"/>
    <property type="project" value="TreeGrafter"/>
</dbReference>
<feature type="domain" description="C2H2-type" evidence="7">
    <location>
        <begin position="159"/>
        <end position="188"/>
    </location>
</feature>
<dbReference type="GeneID" id="90541913"/>
<feature type="compositionally biased region" description="Basic and acidic residues" evidence="6">
    <location>
        <begin position="81"/>
        <end position="105"/>
    </location>
</feature>
<evidence type="ECO:0000256" key="4">
    <source>
        <dbReference type="ARBA" id="ARBA00022833"/>
    </source>
</evidence>
<dbReference type="SUPFAM" id="SSF57667">
    <property type="entry name" value="beta-beta-alpha zinc fingers"/>
    <property type="match status" value="1"/>
</dbReference>
<dbReference type="PANTHER" id="PTHR14003">
    <property type="entry name" value="TRANSCRIPTIONAL REPRESSOR PROTEIN YY"/>
    <property type="match status" value="1"/>
</dbReference>
<dbReference type="KEGG" id="vnx:VNE69_07157"/>
<evidence type="ECO:0000256" key="6">
    <source>
        <dbReference type="SAM" id="MobiDB-lite"/>
    </source>
</evidence>
<dbReference type="PROSITE" id="PS00028">
    <property type="entry name" value="ZINC_FINGER_C2H2_1"/>
    <property type="match status" value="2"/>
</dbReference>
<sequence length="221" mass="25863">MSGKKRFQNKKVRKSNLKEEVSEESGPSDLTSDLHHQKSENSSFFYLKQAATEAEKKLKKRLYKEKSYIPENLDRERLRTIKEANKKKEKNMKKEKNKKEGDKNVLGRASLLIQKKPRQIKKEAKKTESAPPENEIIRSFSDFDDSLFEKKTINGVVMFCCAKNGCNKQLPTISRIKRHYISHTDIKPFVCPSKSCSKKFSRKDNMLQHYKAHCKKTKKYD</sequence>
<feature type="region of interest" description="Disordered" evidence="6">
    <location>
        <begin position="1"/>
        <end position="36"/>
    </location>
</feature>
<dbReference type="InterPro" id="IPR036236">
    <property type="entry name" value="Znf_C2H2_sf"/>
</dbReference>
<feature type="domain" description="C2H2-type" evidence="7">
    <location>
        <begin position="189"/>
        <end position="218"/>
    </location>
</feature>
<dbReference type="GO" id="GO:0000785">
    <property type="term" value="C:chromatin"/>
    <property type="evidence" value="ECO:0007669"/>
    <property type="project" value="TreeGrafter"/>
</dbReference>
<keyword evidence="2" id="KW-0677">Repeat</keyword>
<dbReference type="GO" id="GO:0008270">
    <property type="term" value="F:zinc ion binding"/>
    <property type="evidence" value="ECO:0007669"/>
    <property type="project" value="UniProtKB-KW"/>
</dbReference>
<keyword evidence="4" id="KW-0862">Zinc</keyword>
<evidence type="ECO:0000259" key="7">
    <source>
        <dbReference type="PROSITE" id="PS50157"/>
    </source>
</evidence>
<dbReference type="GO" id="GO:0005667">
    <property type="term" value="C:transcription regulator complex"/>
    <property type="evidence" value="ECO:0007669"/>
    <property type="project" value="TreeGrafter"/>
</dbReference>
<dbReference type="EMBL" id="CP142732">
    <property type="protein sequence ID" value="WUR04090.1"/>
    <property type="molecule type" value="Genomic_DNA"/>
</dbReference>
<protein>
    <submittedName>
        <fullName evidence="8">Zinc finger C2H2 domain-containing protein</fullName>
    </submittedName>
</protein>
<evidence type="ECO:0000313" key="8">
    <source>
        <dbReference type="EMBL" id="WUR04090.1"/>
    </source>
</evidence>
<keyword evidence="9" id="KW-1185">Reference proteome</keyword>
<dbReference type="AlphaFoldDB" id="A0AAX4JDN7"/>
<dbReference type="PROSITE" id="PS50157">
    <property type="entry name" value="ZINC_FINGER_C2H2_2"/>
    <property type="match status" value="2"/>
</dbReference>
<feature type="region of interest" description="Disordered" evidence="6">
    <location>
        <begin position="81"/>
        <end position="131"/>
    </location>
</feature>
<keyword evidence="3 5" id="KW-0863">Zinc-finger</keyword>
<accession>A0AAX4JDN7</accession>
<feature type="compositionally biased region" description="Basic residues" evidence="6">
    <location>
        <begin position="1"/>
        <end position="15"/>
    </location>
</feature>
<evidence type="ECO:0000256" key="3">
    <source>
        <dbReference type="ARBA" id="ARBA00022771"/>
    </source>
</evidence>
<evidence type="ECO:0000256" key="1">
    <source>
        <dbReference type="ARBA" id="ARBA00022723"/>
    </source>
</evidence>
<dbReference type="PANTHER" id="PTHR14003:SF19">
    <property type="entry name" value="YY2 TRANSCRIPTION FACTOR"/>
    <property type="match status" value="1"/>
</dbReference>
<keyword evidence="1" id="KW-0479">Metal-binding</keyword>
<dbReference type="Proteomes" id="UP001334084">
    <property type="component" value="Chromosome 7"/>
</dbReference>
<reference evidence="8" key="1">
    <citation type="journal article" date="2024" name="BMC Genomics">
        <title>Functional annotation of a divergent genome using sequence and structure-based similarity.</title>
        <authorList>
            <person name="Svedberg D."/>
            <person name="Winiger R.R."/>
            <person name="Berg A."/>
            <person name="Sharma H."/>
            <person name="Tellgren-Roth C."/>
            <person name="Debrunner-Vossbrinck B.A."/>
            <person name="Vossbrinck C.R."/>
            <person name="Barandun J."/>
        </authorList>
    </citation>
    <scope>NUCLEOTIDE SEQUENCE</scope>
    <source>
        <strain evidence="8">Illinois isolate</strain>
    </source>
</reference>
<dbReference type="SMART" id="SM00355">
    <property type="entry name" value="ZnF_C2H2"/>
    <property type="match status" value="2"/>
</dbReference>
<dbReference type="Gene3D" id="3.30.160.60">
    <property type="entry name" value="Classic Zinc Finger"/>
    <property type="match status" value="1"/>
</dbReference>
<evidence type="ECO:0000313" key="9">
    <source>
        <dbReference type="Proteomes" id="UP001334084"/>
    </source>
</evidence>
<proteinExistence type="predicted"/>
<gene>
    <name evidence="8" type="ORF">VNE69_07157</name>
</gene>